<dbReference type="GO" id="GO:0005634">
    <property type="term" value="C:nucleus"/>
    <property type="evidence" value="ECO:0007669"/>
    <property type="project" value="UniProtKB-SubCell"/>
</dbReference>
<dbReference type="InterPro" id="IPR036576">
    <property type="entry name" value="WRKY_dom_sf"/>
</dbReference>
<keyword evidence="3" id="KW-0238">DNA-binding</keyword>
<feature type="domain" description="WRKY" evidence="7">
    <location>
        <begin position="99"/>
        <end position="117"/>
    </location>
</feature>
<proteinExistence type="predicted"/>
<dbReference type="InterPro" id="IPR044810">
    <property type="entry name" value="WRKY_plant"/>
</dbReference>
<gene>
    <name evidence="8" type="ORF">POM88_050741</name>
</gene>
<evidence type="ECO:0000256" key="2">
    <source>
        <dbReference type="ARBA" id="ARBA00023015"/>
    </source>
</evidence>
<name>A0AAD8GY52_9APIA</name>
<dbReference type="GO" id="GO:0003700">
    <property type="term" value="F:DNA-binding transcription factor activity"/>
    <property type="evidence" value="ECO:0007669"/>
    <property type="project" value="InterPro"/>
</dbReference>
<accession>A0AAD8GY52</accession>
<dbReference type="PROSITE" id="PS50811">
    <property type="entry name" value="WRKY"/>
    <property type="match status" value="1"/>
</dbReference>
<dbReference type="GO" id="GO:0043565">
    <property type="term" value="F:sequence-specific DNA binding"/>
    <property type="evidence" value="ECO:0007669"/>
    <property type="project" value="InterPro"/>
</dbReference>
<dbReference type="InterPro" id="IPR003657">
    <property type="entry name" value="WRKY_dom"/>
</dbReference>
<reference evidence="8" key="2">
    <citation type="submission" date="2023-05" db="EMBL/GenBank/DDBJ databases">
        <authorList>
            <person name="Schelkunov M.I."/>
        </authorList>
    </citation>
    <scope>NUCLEOTIDE SEQUENCE</scope>
    <source>
        <strain evidence="8">Hsosn_3</strain>
        <tissue evidence="8">Leaf</tissue>
    </source>
</reference>
<feature type="region of interest" description="Disordered" evidence="6">
    <location>
        <begin position="33"/>
        <end position="117"/>
    </location>
</feature>
<feature type="compositionally biased region" description="Basic residues" evidence="6">
    <location>
        <begin position="101"/>
        <end position="117"/>
    </location>
</feature>
<keyword evidence="9" id="KW-1185">Reference proteome</keyword>
<evidence type="ECO:0000259" key="7">
    <source>
        <dbReference type="PROSITE" id="PS50811"/>
    </source>
</evidence>
<keyword evidence="4" id="KW-0804">Transcription</keyword>
<keyword evidence="2" id="KW-0805">Transcription regulation</keyword>
<reference evidence="8" key="1">
    <citation type="submission" date="2023-02" db="EMBL/GenBank/DDBJ databases">
        <title>Genome of toxic invasive species Heracleum sosnowskyi carries increased number of genes despite the absence of recent whole-genome duplications.</title>
        <authorList>
            <person name="Schelkunov M."/>
            <person name="Shtratnikova V."/>
            <person name="Makarenko M."/>
            <person name="Klepikova A."/>
            <person name="Omelchenko D."/>
            <person name="Novikova G."/>
            <person name="Obukhova E."/>
            <person name="Bogdanov V."/>
            <person name="Penin A."/>
            <person name="Logacheva M."/>
        </authorList>
    </citation>
    <scope>NUCLEOTIDE SEQUENCE</scope>
    <source>
        <strain evidence="8">Hsosn_3</strain>
        <tissue evidence="8">Leaf</tissue>
    </source>
</reference>
<evidence type="ECO:0000256" key="1">
    <source>
        <dbReference type="ARBA" id="ARBA00004123"/>
    </source>
</evidence>
<keyword evidence="5" id="KW-0539">Nucleus</keyword>
<evidence type="ECO:0000313" key="9">
    <source>
        <dbReference type="Proteomes" id="UP001237642"/>
    </source>
</evidence>
<evidence type="ECO:0000256" key="3">
    <source>
        <dbReference type="ARBA" id="ARBA00023125"/>
    </source>
</evidence>
<evidence type="ECO:0000256" key="4">
    <source>
        <dbReference type="ARBA" id="ARBA00023163"/>
    </source>
</evidence>
<dbReference type="PANTHER" id="PTHR31429:SF86">
    <property type="entry name" value="WRKY TRANSCRIPTION FACTOR 61-RELATED"/>
    <property type="match status" value="1"/>
</dbReference>
<dbReference type="Gene3D" id="2.20.25.80">
    <property type="entry name" value="WRKY domain"/>
    <property type="match status" value="1"/>
</dbReference>
<dbReference type="Proteomes" id="UP001237642">
    <property type="component" value="Unassembled WGS sequence"/>
</dbReference>
<dbReference type="EMBL" id="JAUIZM010000011">
    <property type="protein sequence ID" value="KAK1357485.1"/>
    <property type="molecule type" value="Genomic_DNA"/>
</dbReference>
<comment type="subcellular location">
    <subcellularLocation>
        <location evidence="1">Nucleus</location>
    </subcellularLocation>
</comment>
<comment type="caution">
    <text evidence="8">The sequence shown here is derived from an EMBL/GenBank/DDBJ whole genome shotgun (WGS) entry which is preliminary data.</text>
</comment>
<feature type="compositionally biased region" description="Basic and acidic residues" evidence="6">
    <location>
        <begin position="50"/>
        <end position="71"/>
    </location>
</feature>
<dbReference type="AlphaFoldDB" id="A0AAD8GY52"/>
<evidence type="ECO:0000256" key="5">
    <source>
        <dbReference type="ARBA" id="ARBA00023242"/>
    </source>
</evidence>
<evidence type="ECO:0000256" key="6">
    <source>
        <dbReference type="SAM" id="MobiDB-lite"/>
    </source>
</evidence>
<dbReference type="PANTHER" id="PTHR31429">
    <property type="entry name" value="WRKY TRANSCRIPTION FACTOR 36-RELATED"/>
    <property type="match status" value="1"/>
</dbReference>
<organism evidence="8 9">
    <name type="scientific">Heracleum sosnowskyi</name>
    <dbReference type="NCBI Taxonomy" id="360622"/>
    <lineage>
        <taxon>Eukaryota</taxon>
        <taxon>Viridiplantae</taxon>
        <taxon>Streptophyta</taxon>
        <taxon>Embryophyta</taxon>
        <taxon>Tracheophyta</taxon>
        <taxon>Spermatophyta</taxon>
        <taxon>Magnoliopsida</taxon>
        <taxon>eudicotyledons</taxon>
        <taxon>Gunneridae</taxon>
        <taxon>Pentapetalae</taxon>
        <taxon>asterids</taxon>
        <taxon>campanulids</taxon>
        <taxon>Apiales</taxon>
        <taxon>Apiaceae</taxon>
        <taxon>Apioideae</taxon>
        <taxon>apioid superclade</taxon>
        <taxon>Tordylieae</taxon>
        <taxon>Tordyliinae</taxon>
        <taxon>Heracleum</taxon>
    </lineage>
</organism>
<protein>
    <recommendedName>
        <fullName evidence="7">WRKY domain-containing protein</fullName>
    </recommendedName>
</protein>
<sequence>MHQLSLKVKKKDEDDNLDHGLALRWYGKSYEFSSKHDDSEVSRNQSLRKMAGEAAKKREPRKDAKTSRSGDDESAMQQHPAKKATVSVRAIYSGPTMHDGRRWRKYRQKQAKRNPFP</sequence>
<evidence type="ECO:0000313" key="8">
    <source>
        <dbReference type="EMBL" id="KAK1357485.1"/>
    </source>
</evidence>